<dbReference type="PANTHER" id="PTHR43356:SF2">
    <property type="entry name" value="PHOSPHATE ACETYLTRANSFERASE"/>
    <property type="match status" value="1"/>
</dbReference>
<dbReference type="Proteomes" id="UP000063781">
    <property type="component" value="Chromosome"/>
</dbReference>
<evidence type="ECO:0000259" key="4">
    <source>
        <dbReference type="Pfam" id="PF01515"/>
    </source>
</evidence>
<dbReference type="PANTHER" id="PTHR43356">
    <property type="entry name" value="PHOSPHATE ACETYLTRANSFERASE"/>
    <property type="match status" value="1"/>
</dbReference>
<dbReference type="PIRSF" id="PIRSF000428">
    <property type="entry name" value="P_Ac_trans"/>
    <property type="match status" value="1"/>
</dbReference>
<dbReference type="AlphaFoldDB" id="A0A0X8H056"/>
<protein>
    <recommendedName>
        <fullName evidence="4">Phosphate acetyl/butaryl transferase domain-containing protein</fullName>
    </recommendedName>
</protein>
<dbReference type="KEGG" id="erl:AOC36_06540"/>
<sequence>MLTTLKQLETRLENAKKRNVAVVCADEQSISAVLNPALKPYIHPVFFGNEAQIKDILTKQYDIQEAYDIVPSSDDCDSAQKAVASIKNGQCDVLMKGYLQTRDFLKAIIDKEQGIVGDRLLTHIALNEIPTYHKVLLTTDGGMVVHPDFKMKQEIALNVLEVAHRLGIEKPNIAILSAAEHVNQKHKDSIEARQLQEFLMTDYTFACNAAGPISLDIALSLDSAKKKHYEHPVAGNADILIGSDIDMMNVLGKSITTLAQGSMAGIVWGANVPIVMTSRGSSSQEKLYSLMLALAICEDVL</sequence>
<dbReference type="InterPro" id="IPR050500">
    <property type="entry name" value="Phos_Acetyltrans/Butyryltrans"/>
</dbReference>
<dbReference type="Gene3D" id="3.40.718.10">
    <property type="entry name" value="Isopropylmalate Dehydrogenase"/>
    <property type="match status" value="1"/>
</dbReference>
<evidence type="ECO:0000313" key="5">
    <source>
        <dbReference type="EMBL" id="AMC93654.1"/>
    </source>
</evidence>
<comment type="similarity">
    <text evidence="1">Belongs to the phosphate acetyltransferase and butyryltransferase family.</text>
</comment>
<dbReference type="InterPro" id="IPR012147">
    <property type="entry name" value="P_Ac_Bu_trans"/>
</dbReference>
<proteinExistence type="inferred from homology"/>
<dbReference type="OrthoDB" id="9774179at2"/>
<keyword evidence="3" id="KW-0012">Acyltransferase</keyword>
<dbReference type="RefSeq" id="WP_067632638.1">
    <property type="nucleotide sequence ID" value="NZ_CP013213.1"/>
</dbReference>
<feature type="domain" description="Phosphate acetyl/butaryl transferase" evidence="4">
    <location>
        <begin position="77"/>
        <end position="293"/>
    </location>
</feature>
<organism evidence="5 6">
    <name type="scientific">Erysipelothrix larvae</name>
    <dbReference type="NCBI Taxonomy" id="1514105"/>
    <lineage>
        <taxon>Bacteria</taxon>
        <taxon>Bacillati</taxon>
        <taxon>Bacillota</taxon>
        <taxon>Erysipelotrichia</taxon>
        <taxon>Erysipelotrichales</taxon>
        <taxon>Erysipelotrichaceae</taxon>
        <taxon>Erysipelothrix</taxon>
    </lineage>
</organism>
<name>A0A0X8H056_9FIRM</name>
<dbReference type="EMBL" id="CP013213">
    <property type="protein sequence ID" value="AMC93654.1"/>
    <property type="molecule type" value="Genomic_DNA"/>
</dbReference>
<gene>
    <name evidence="5" type="ORF">AOC36_06540</name>
</gene>
<dbReference type="InterPro" id="IPR002505">
    <property type="entry name" value="PTA_PTB"/>
</dbReference>
<dbReference type="GO" id="GO:0016746">
    <property type="term" value="F:acyltransferase activity"/>
    <property type="evidence" value="ECO:0007669"/>
    <property type="project" value="UniProtKB-KW"/>
</dbReference>
<evidence type="ECO:0000256" key="3">
    <source>
        <dbReference type="ARBA" id="ARBA00023315"/>
    </source>
</evidence>
<dbReference type="STRING" id="1514105.AOC36_06540"/>
<dbReference type="Pfam" id="PF01515">
    <property type="entry name" value="PTA_PTB"/>
    <property type="match status" value="1"/>
</dbReference>
<keyword evidence="6" id="KW-1185">Reference proteome</keyword>
<accession>A0A0X8H056</accession>
<evidence type="ECO:0000313" key="6">
    <source>
        <dbReference type="Proteomes" id="UP000063781"/>
    </source>
</evidence>
<evidence type="ECO:0000256" key="2">
    <source>
        <dbReference type="ARBA" id="ARBA00022679"/>
    </source>
</evidence>
<reference evidence="5 6" key="1">
    <citation type="submission" date="2015-10" db="EMBL/GenBank/DDBJ databases">
        <title>Erysipelothrix larvae sp. LV19 isolated from the larval gut of the rhinoceros beetle, Trypoxylus dichotomus.</title>
        <authorList>
            <person name="Lim S."/>
            <person name="Kim B.-C."/>
        </authorList>
    </citation>
    <scope>NUCLEOTIDE SEQUENCE [LARGE SCALE GENOMIC DNA]</scope>
    <source>
        <strain evidence="5 6">LV19</strain>
    </source>
</reference>
<keyword evidence="2" id="KW-0808">Transferase</keyword>
<evidence type="ECO:0000256" key="1">
    <source>
        <dbReference type="ARBA" id="ARBA00005656"/>
    </source>
</evidence>
<dbReference type="SUPFAM" id="SSF53659">
    <property type="entry name" value="Isocitrate/Isopropylmalate dehydrogenase-like"/>
    <property type="match status" value="1"/>
</dbReference>